<dbReference type="AlphaFoldDB" id="A0A0J6VPE8"/>
<dbReference type="PATRIC" id="fig|270351.6.peg.420"/>
<dbReference type="RefSeq" id="WP_048462046.1">
    <property type="nucleotide sequence ID" value="NZ_LABX01000011.1"/>
</dbReference>
<evidence type="ECO:0000313" key="2">
    <source>
        <dbReference type="EMBL" id="KMO41071.1"/>
    </source>
</evidence>
<feature type="region of interest" description="Disordered" evidence="1">
    <location>
        <begin position="327"/>
        <end position="359"/>
    </location>
</feature>
<accession>A0A0J6VPE8</accession>
<dbReference type="EMBL" id="LABX01000011">
    <property type="protein sequence ID" value="KMO41071.1"/>
    <property type="molecule type" value="Genomic_DNA"/>
</dbReference>
<organism evidence="2 3">
    <name type="scientific">Methylobacterium aquaticum</name>
    <dbReference type="NCBI Taxonomy" id="270351"/>
    <lineage>
        <taxon>Bacteria</taxon>
        <taxon>Pseudomonadati</taxon>
        <taxon>Pseudomonadota</taxon>
        <taxon>Alphaproteobacteria</taxon>
        <taxon>Hyphomicrobiales</taxon>
        <taxon>Methylobacteriaceae</taxon>
        <taxon>Methylobacterium</taxon>
    </lineage>
</organism>
<protein>
    <submittedName>
        <fullName evidence="2">Uncharacterized protein</fullName>
    </submittedName>
</protein>
<evidence type="ECO:0000256" key="1">
    <source>
        <dbReference type="SAM" id="MobiDB-lite"/>
    </source>
</evidence>
<evidence type="ECO:0000313" key="3">
    <source>
        <dbReference type="Proteomes" id="UP000035929"/>
    </source>
</evidence>
<proteinExistence type="predicted"/>
<reference evidence="2 3" key="1">
    <citation type="submission" date="2015-03" db="EMBL/GenBank/DDBJ databases">
        <title>Genome sequencing of Methylobacterium aquaticum DSM16371 type strain.</title>
        <authorList>
            <person name="Chaudhry V."/>
            <person name="Patil P.B."/>
        </authorList>
    </citation>
    <scope>NUCLEOTIDE SEQUENCE [LARGE SCALE GENOMIC DNA]</scope>
    <source>
        <strain evidence="2 3">DSM 16371</strain>
    </source>
</reference>
<name>A0A0J6VPE8_9HYPH</name>
<feature type="region of interest" description="Disordered" evidence="1">
    <location>
        <begin position="265"/>
        <end position="314"/>
    </location>
</feature>
<dbReference type="Proteomes" id="UP000035929">
    <property type="component" value="Unassembled WGS sequence"/>
</dbReference>
<gene>
    <name evidence="2" type="ORF">VP06_01425</name>
</gene>
<sequence length="613" mass="67559">MKLEEMHYGKLVVSRGGHVAPGGGFCTTYRTNGLRHPDRLLPARLLDGASLQADRTDEPFRADGILLFRLIEDGFVAMRARHLSESGDGNAGRTFLQATMMQIAAPRGWSSVPPAFPRWFGDIACHPDLVGTPPSQRLDVAPVEHDFEPPETVTEASLDAWGSRREDRLARIVHAFESPDSVVVLGDDAFDDPSMRVTAFLDDLALALAVMDEAGRQIAPRFQIICGLSPHSVRYGLVLTSSVSSTPVPSGARARFRQLVKPLNRRYPRQGGSAARPAPETASTGIQYGRHLRTQDAAAARTEPARPRARPEAPLTVEQAHLALTSQFGRRPPDAAPSIGPASPADRATRSAMPARTISPATAEALCDRTLSDFTIRVDRVRTGNPASDEDIADLFAFASDPDTHRMLRHWDPFWASQIPPAHLLLALLLGLQGRERLLDRFTLCEVLLVKAQWTKVSGHPGAQQQSWLPLFLKTADVFIGRLGFLNKTERDIVRNDPDLAAYAANLSENANLTVFHRHKFDELLNRKNQPELSAAPGDALILDVVEKSLCMRLARGDAERSSALSYCTLSDKLEVKSITDLPQRGKLRSASNEKIREDLDWLNRYRMKSSGR</sequence>
<comment type="caution">
    <text evidence="2">The sequence shown here is derived from an EMBL/GenBank/DDBJ whole genome shotgun (WGS) entry which is preliminary data.</text>
</comment>